<reference evidence="1 2" key="1">
    <citation type="submission" date="2019-07" db="EMBL/GenBank/DDBJ databases">
        <title>Genomic Encyclopedia of Type Strains, Phase I: the one thousand microbial genomes (KMG-I) project.</title>
        <authorList>
            <person name="Kyrpides N."/>
        </authorList>
    </citation>
    <scope>NUCLEOTIDE SEQUENCE [LARGE SCALE GENOMIC DNA]</scope>
    <source>
        <strain evidence="1 2">DSM 6562</strain>
    </source>
</reference>
<evidence type="ECO:0000313" key="1">
    <source>
        <dbReference type="EMBL" id="TYO95149.1"/>
    </source>
</evidence>
<dbReference type="Proteomes" id="UP000323166">
    <property type="component" value="Unassembled WGS sequence"/>
</dbReference>
<organism evidence="1 2">
    <name type="scientific">Desulfallas thermosapovorans DSM 6562</name>
    <dbReference type="NCBI Taxonomy" id="1121431"/>
    <lineage>
        <taxon>Bacteria</taxon>
        <taxon>Bacillati</taxon>
        <taxon>Bacillota</taxon>
        <taxon>Clostridia</taxon>
        <taxon>Eubacteriales</taxon>
        <taxon>Desulfallaceae</taxon>
        <taxon>Desulfallas</taxon>
    </lineage>
</organism>
<dbReference type="EMBL" id="VNHM01000009">
    <property type="protein sequence ID" value="TYO95149.1"/>
    <property type="molecule type" value="Genomic_DNA"/>
</dbReference>
<comment type="caution">
    <text evidence="1">The sequence shown here is derived from an EMBL/GenBank/DDBJ whole genome shotgun (WGS) entry which is preliminary data.</text>
</comment>
<evidence type="ECO:0000313" key="2">
    <source>
        <dbReference type="Proteomes" id="UP000323166"/>
    </source>
</evidence>
<name>A0A5S4ZR99_9FIRM</name>
<dbReference type="AlphaFoldDB" id="A0A5S4ZR99"/>
<protein>
    <submittedName>
        <fullName evidence="1">Uncharacterized protein</fullName>
    </submittedName>
</protein>
<accession>A0A5S4ZR99</accession>
<proteinExistence type="predicted"/>
<keyword evidence="2" id="KW-1185">Reference proteome</keyword>
<dbReference type="RefSeq" id="WP_166511884.1">
    <property type="nucleotide sequence ID" value="NZ_VNHM01000009.1"/>
</dbReference>
<sequence length="97" mass="10872">MSRPAPKINPKVAARIRAREAEALAAGWAFGDLWESRFWHLVNRRNRPGLAALMRPGDKLGAITKDYIEIVHRSGAVNKFYHPDRDKPGEKRVVAGA</sequence>
<gene>
    <name evidence="1" type="ORF">LX24_01878</name>
</gene>